<protein>
    <recommendedName>
        <fullName evidence="13">G-protein coupled receptors family 1 profile domain-containing protein</fullName>
    </recommendedName>
</protein>
<keyword evidence="8" id="KW-0325">Glycoprotein</keyword>
<dbReference type="InterPro" id="IPR050119">
    <property type="entry name" value="CCR1-9-like"/>
</dbReference>
<feature type="domain" description="G-protein coupled receptors family 1 profile" evidence="13">
    <location>
        <begin position="101"/>
        <end position="356"/>
    </location>
</feature>
<evidence type="ECO:0000256" key="1">
    <source>
        <dbReference type="ARBA" id="ARBA00004141"/>
    </source>
</evidence>
<evidence type="ECO:0000256" key="6">
    <source>
        <dbReference type="ARBA" id="ARBA00023157"/>
    </source>
</evidence>
<feature type="transmembrane region" description="Helical" evidence="12">
    <location>
        <begin position="336"/>
        <end position="359"/>
    </location>
</feature>
<evidence type="ECO:0000256" key="3">
    <source>
        <dbReference type="ARBA" id="ARBA00022989"/>
    </source>
</evidence>
<dbReference type="Proteomes" id="UP000829720">
    <property type="component" value="Unassembled WGS sequence"/>
</dbReference>
<keyword evidence="9 10" id="KW-0807">Transducer</keyword>
<dbReference type="Gene3D" id="1.20.1070.10">
    <property type="entry name" value="Rhodopsin 7-helix transmembrane proteins"/>
    <property type="match status" value="1"/>
</dbReference>
<evidence type="ECO:0000256" key="2">
    <source>
        <dbReference type="ARBA" id="ARBA00022692"/>
    </source>
</evidence>
<organism evidence="14 15">
    <name type="scientific">Albula goreensis</name>
    <dbReference type="NCBI Taxonomy" id="1534307"/>
    <lineage>
        <taxon>Eukaryota</taxon>
        <taxon>Metazoa</taxon>
        <taxon>Chordata</taxon>
        <taxon>Craniata</taxon>
        <taxon>Vertebrata</taxon>
        <taxon>Euteleostomi</taxon>
        <taxon>Actinopterygii</taxon>
        <taxon>Neopterygii</taxon>
        <taxon>Teleostei</taxon>
        <taxon>Albuliformes</taxon>
        <taxon>Albulidae</taxon>
        <taxon>Albula</taxon>
    </lineage>
</organism>
<reference evidence="14" key="1">
    <citation type="submission" date="2021-01" db="EMBL/GenBank/DDBJ databases">
        <authorList>
            <person name="Zahm M."/>
            <person name="Roques C."/>
            <person name="Cabau C."/>
            <person name="Klopp C."/>
            <person name="Donnadieu C."/>
            <person name="Jouanno E."/>
            <person name="Lampietro C."/>
            <person name="Louis A."/>
            <person name="Herpin A."/>
            <person name="Echchiki A."/>
            <person name="Berthelot C."/>
            <person name="Parey E."/>
            <person name="Roest-Crollius H."/>
            <person name="Braasch I."/>
            <person name="Postlethwait J."/>
            <person name="Bobe J."/>
            <person name="Montfort J."/>
            <person name="Bouchez O."/>
            <person name="Begum T."/>
            <person name="Mejri S."/>
            <person name="Adams A."/>
            <person name="Chen W.-J."/>
            <person name="Guiguen Y."/>
        </authorList>
    </citation>
    <scope>NUCLEOTIDE SEQUENCE</scope>
    <source>
        <tissue evidence="14">Blood</tissue>
    </source>
</reference>
<dbReference type="GO" id="GO:0009897">
    <property type="term" value="C:external side of plasma membrane"/>
    <property type="evidence" value="ECO:0007669"/>
    <property type="project" value="TreeGrafter"/>
</dbReference>
<comment type="caution">
    <text evidence="14">The sequence shown here is derived from an EMBL/GenBank/DDBJ whole genome shotgun (WGS) entry which is preliminary data.</text>
</comment>
<evidence type="ECO:0000256" key="10">
    <source>
        <dbReference type="RuleBase" id="RU000688"/>
    </source>
</evidence>
<dbReference type="SMART" id="SM01381">
    <property type="entry name" value="7TM_GPCR_Srsx"/>
    <property type="match status" value="1"/>
</dbReference>
<dbReference type="OrthoDB" id="8804420at2759"/>
<evidence type="ECO:0000256" key="11">
    <source>
        <dbReference type="SAM" id="MobiDB-lite"/>
    </source>
</evidence>
<dbReference type="SUPFAM" id="SSF81321">
    <property type="entry name" value="Family A G protein-coupled receptor-like"/>
    <property type="match status" value="1"/>
</dbReference>
<comment type="similarity">
    <text evidence="10">Belongs to the G-protein coupled receptor 1 family.</text>
</comment>
<evidence type="ECO:0000256" key="9">
    <source>
        <dbReference type="ARBA" id="ARBA00023224"/>
    </source>
</evidence>
<dbReference type="GO" id="GO:0019957">
    <property type="term" value="F:C-C chemokine binding"/>
    <property type="evidence" value="ECO:0007669"/>
    <property type="project" value="TreeGrafter"/>
</dbReference>
<dbReference type="PRINTS" id="PR00241">
    <property type="entry name" value="ANGIOTENSINR"/>
</dbReference>
<evidence type="ECO:0000313" key="14">
    <source>
        <dbReference type="EMBL" id="KAI1902720.1"/>
    </source>
</evidence>
<dbReference type="GO" id="GO:0006955">
    <property type="term" value="P:immune response"/>
    <property type="evidence" value="ECO:0007669"/>
    <property type="project" value="TreeGrafter"/>
</dbReference>
<dbReference type="InterPro" id="IPR000276">
    <property type="entry name" value="GPCR_Rhodpsn"/>
</dbReference>
<dbReference type="EMBL" id="JAERUA010000002">
    <property type="protein sequence ID" value="KAI1902720.1"/>
    <property type="molecule type" value="Genomic_DNA"/>
</dbReference>
<evidence type="ECO:0000259" key="13">
    <source>
        <dbReference type="PROSITE" id="PS50262"/>
    </source>
</evidence>
<evidence type="ECO:0000256" key="12">
    <source>
        <dbReference type="SAM" id="Phobius"/>
    </source>
</evidence>
<dbReference type="PROSITE" id="PS50262">
    <property type="entry name" value="G_PROTEIN_RECEP_F1_2"/>
    <property type="match status" value="1"/>
</dbReference>
<dbReference type="AlphaFoldDB" id="A0A8T3E219"/>
<dbReference type="GO" id="GO:0016493">
    <property type="term" value="F:C-C chemokine receptor activity"/>
    <property type="evidence" value="ECO:0007669"/>
    <property type="project" value="TreeGrafter"/>
</dbReference>
<feature type="compositionally biased region" description="Basic and acidic residues" evidence="11">
    <location>
        <begin position="395"/>
        <end position="414"/>
    </location>
</feature>
<feature type="transmembrane region" description="Helical" evidence="12">
    <location>
        <begin position="122"/>
        <end position="146"/>
    </location>
</feature>
<sequence>MLEMERMTLTHRQRLVIKGQEATLIRQPGDSHQRISKRLHRKLLDQIMTMATTLSYNLSTVNTSSQELTTDPLCGSISPPQHQNKLIPAIYCIIFIVGFLGNGLVVVVLSRESSRKTVANTYMLNLAASDLLFLISLPFWAAYYSFDYNWVFGTLMCKVCGWVLSLNVYASIFFITCMSVDRCLAIVYPFRSQSQRSQNRARVVSCAVWVAATLPTIPDTVFRNTHFLEELEVTACVIHYPSTTWYVSMALVKNVLGFLVPFAVITTCYCSIGYFLLGATSADDGSAHLDRVLRMIVAVVLAFFLCWFPFHLLTFLNSLSILEVLTACWARRVVSVLIPYALCLGFCNSAINPFLYCFLGNHFREQLAELLQTRMPRLSPKSGSISSHISSFSRKLSDLKDPGFQEAAEPHKGP</sequence>
<accession>A0A8T3E219</accession>
<evidence type="ECO:0000313" key="15">
    <source>
        <dbReference type="Proteomes" id="UP000829720"/>
    </source>
</evidence>
<keyword evidence="3 12" id="KW-1133">Transmembrane helix</keyword>
<dbReference type="InterPro" id="IPR017452">
    <property type="entry name" value="GPCR_Rhodpsn_7TM"/>
</dbReference>
<dbReference type="PANTHER" id="PTHR10489:SF952">
    <property type="entry name" value="TYPE-2 ANGIOTENSIN II RECEPTOR"/>
    <property type="match status" value="1"/>
</dbReference>
<keyword evidence="15" id="KW-1185">Reference proteome</keyword>
<keyword evidence="2 10" id="KW-0812">Transmembrane</keyword>
<feature type="transmembrane region" description="Helical" evidence="12">
    <location>
        <begin position="255"/>
        <end position="280"/>
    </location>
</feature>
<evidence type="ECO:0000256" key="8">
    <source>
        <dbReference type="ARBA" id="ARBA00023180"/>
    </source>
</evidence>
<keyword evidence="7 10" id="KW-0675">Receptor</keyword>
<feature type="region of interest" description="Disordered" evidence="11">
    <location>
        <begin position="394"/>
        <end position="414"/>
    </location>
</feature>
<comment type="subcellular location">
    <subcellularLocation>
        <location evidence="1">Membrane</location>
        <topology evidence="1">Multi-pass membrane protein</topology>
    </subcellularLocation>
</comment>
<keyword evidence="5 12" id="KW-0472">Membrane</keyword>
<evidence type="ECO:0000256" key="7">
    <source>
        <dbReference type="ARBA" id="ARBA00023170"/>
    </source>
</evidence>
<feature type="transmembrane region" description="Helical" evidence="12">
    <location>
        <begin position="292"/>
        <end position="316"/>
    </location>
</feature>
<dbReference type="GO" id="GO:0019722">
    <property type="term" value="P:calcium-mediated signaling"/>
    <property type="evidence" value="ECO:0007669"/>
    <property type="project" value="TreeGrafter"/>
</dbReference>
<dbReference type="PRINTS" id="PR00237">
    <property type="entry name" value="GPCRRHODOPSN"/>
</dbReference>
<name>A0A8T3E219_9TELE</name>
<dbReference type="PANTHER" id="PTHR10489">
    <property type="entry name" value="CELL ADHESION MOLECULE"/>
    <property type="match status" value="1"/>
</dbReference>
<gene>
    <name evidence="14" type="ORF">AGOR_G00018920</name>
</gene>
<proteinExistence type="inferred from homology"/>
<evidence type="ECO:0000256" key="5">
    <source>
        <dbReference type="ARBA" id="ARBA00023136"/>
    </source>
</evidence>
<dbReference type="Pfam" id="PF00001">
    <property type="entry name" value="7tm_1"/>
    <property type="match status" value="1"/>
</dbReference>
<dbReference type="GO" id="GO:0030593">
    <property type="term" value="P:neutrophil chemotaxis"/>
    <property type="evidence" value="ECO:0007669"/>
    <property type="project" value="TreeGrafter"/>
</dbReference>
<dbReference type="PROSITE" id="PS00237">
    <property type="entry name" value="G_PROTEIN_RECEP_F1_1"/>
    <property type="match status" value="1"/>
</dbReference>
<keyword evidence="4 10" id="KW-0297">G-protein coupled receptor</keyword>
<dbReference type="GO" id="GO:0007204">
    <property type="term" value="P:positive regulation of cytosolic calcium ion concentration"/>
    <property type="evidence" value="ECO:0007669"/>
    <property type="project" value="TreeGrafter"/>
</dbReference>
<keyword evidence="6" id="KW-1015">Disulfide bond</keyword>
<dbReference type="InterPro" id="IPR000248">
    <property type="entry name" value="ATII_rcpt"/>
</dbReference>
<feature type="transmembrane region" description="Helical" evidence="12">
    <location>
        <begin position="86"/>
        <end position="110"/>
    </location>
</feature>
<evidence type="ECO:0000256" key="4">
    <source>
        <dbReference type="ARBA" id="ARBA00023040"/>
    </source>
</evidence>
<feature type="transmembrane region" description="Helical" evidence="12">
    <location>
        <begin position="166"/>
        <end position="188"/>
    </location>
</feature>